<dbReference type="RefSeq" id="WP_175347612.1">
    <property type="nucleotide sequence ID" value="NZ_JABMCI010000063.1"/>
</dbReference>
<dbReference type="Proteomes" id="UP000565724">
    <property type="component" value="Unassembled WGS sequence"/>
</dbReference>
<evidence type="ECO:0000313" key="3">
    <source>
        <dbReference type="Proteomes" id="UP000565724"/>
    </source>
</evidence>
<dbReference type="EMBL" id="JABMCI010000063">
    <property type="protein sequence ID" value="NUU17654.1"/>
    <property type="molecule type" value="Genomic_DNA"/>
</dbReference>
<reference evidence="2 3" key="1">
    <citation type="submission" date="2020-05" db="EMBL/GenBank/DDBJ databases">
        <title>Genome Sequencing of Type Strains.</title>
        <authorList>
            <person name="Lemaire J.F."/>
            <person name="Inderbitzin P."/>
            <person name="Gregorio O.A."/>
            <person name="Collins S.B."/>
            <person name="Wespe N."/>
            <person name="Knight-Connoni V."/>
        </authorList>
    </citation>
    <scope>NUCLEOTIDE SEQUENCE [LARGE SCALE GENOMIC DNA]</scope>
    <source>
        <strain evidence="2 3">ATCC 25174</strain>
    </source>
</reference>
<organism evidence="2 3">
    <name type="scientific">Cellulomonas humilata</name>
    <dbReference type="NCBI Taxonomy" id="144055"/>
    <lineage>
        <taxon>Bacteria</taxon>
        <taxon>Bacillati</taxon>
        <taxon>Actinomycetota</taxon>
        <taxon>Actinomycetes</taxon>
        <taxon>Micrococcales</taxon>
        <taxon>Cellulomonadaceae</taxon>
        <taxon>Cellulomonas</taxon>
    </lineage>
</organism>
<dbReference type="Pfam" id="PF17963">
    <property type="entry name" value="Big_9"/>
    <property type="match status" value="1"/>
</dbReference>
<dbReference type="PROSITE" id="PS00409">
    <property type="entry name" value="PROKAR_NTER_METHYL"/>
    <property type="match status" value="1"/>
</dbReference>
<sequence length="611" mass="62752">MRRSAELDLRDEGGFTLIEVVVALFLLGIVATAGLTFFFRGMQNTSHLQRTQTAVAVANEAMEKVRAVTPRIADTVTATSGLLIGRSQTAVQAAWAAAAAADTSQSNAVWDTAAATRPQVAIPVVDTVRVSDETFTTTTLIGTCYRLKAASATDQTCVKTNPGITAVQLYRVTVVVTWEAGTSGQCAAGTCSYRLSTLVDPTLDANWNLTAKPVTYDDTSTMVTGGAADVINTLANDVIGFVPAGVNPTTITSPPSIGTAATVASGTEIGRIRYTPPANASGITTLRYRLKDGAGRTSNEATLTVSVRPLATAFAQTVETSSTTTWSVPAYGTGLDVVIVSGTATVSGNTLTYASGATAGSAVIKYKVVDDSGLESDTVNLTVTVVVPSPPAVTDVATTIVAAPGPATTTQDLKILDQLGLSPKTAYSVTWVPASTVIKAATGTTPGTVVQSAPKTELNWVMSSASGFNQVGVYETRFTVAKGTSAQSAQKKVTVSVRPLATAFTDPTSVSGGASKVVAMPTTNAPNVVPTTGVTYLVAPGTVPVCSIGTANVSSQPSVTAGTTAAPTFKAPKWTSGNGTGTCTFPYWMVWNASGYTLTSDTVVATMKVTK</sequence>
<keyword evidence="1" id="KW-0812">Transmembrane</keyword>
<dbReference type="Pfam" id="PF07963">
    <property type="entry name" value="N_methyl"/>
    <property type="match status" value="1"/>
</dbReference>
<keyword evidence="1" id="KW-1133">Transmembrane helix</keyword>
<name>A0A7Y6A0S6_9CELL</name>
<evidence type="ECO:0000313" key="2">
    <source>
        <dbReference type="EMBL" id="NUU17654.1"/>
    </source>
</evidence>
<protein>
    <submittedName>
        <fullName evidence="2">Type II secretion system protein</fullName>
    </submittedName>
</protein>
<dbReference type="NCBIfam" id="TIGR02532">
    <property type="entry name" value="IV_pilin_GFxxxE"/>
    <property type="match status" value="1"/>
</dbReference>
<accession>A0A7Y6A0S6</accession>
<feature type="transmembrane region" description="Helical" evidence="1">
    <location>
        <begin position="20"/>
        <end position="39"/>
    </location>
</feature>
<gene>
    <name evidence="2" type="ORF">HP550_10390</name>
</gene>
<dbReference type="Gene3D" id="2.60.40.3440">
    <property type="match status" value="1"/>
</dbReference>
<dbReference type="AlphaFoldDB" id="A0A7Y6A0S6"/>
<dbReference type="InterPro" id="IPR012902">
    <property type="entry name" value="N_methyl_site"/>
</dbReference>
<keyword evidence="1" id="KW-0472">Membrane</keyword>
<comment type="caution">
    <text evidence="2">The sequence shown here is derived from an EMBL/GenBank/DDBJ whole genome shotgun (WGS) entry which is preliminary data.</text>
</comment>
<proteinExistence type="predicted"/>
<evidence type="ECO:0000256" key="1">
    <source>
        <dbReference type="SAM" id="Phobius"/>
    </source>
</evidence>
<keyword evidence="3" id="KW-1185">Reference proteome</keyword>